<evidence type="ECO:0000313" key="3">
    <source>
        <dbReference type="EMBL" id="MCQ4637145.1"/>
    </source>
</evidence>
<keyword evidence="1" id="KW-0472">Membrane</keyword>
<evidence type="ECO:0000259" key="2">
    <source>
        <dbReference type="Pfam" id="PF20155"/>
    </source>
</evidence>
<organism evidence="3 4">
    <name type="scientific">Anaerovorax odorimutans</name>
    <dbReference type="NCBI Taxonomy" id="109327"/>
    <lineage>
        <taxon>Bacteria</taxon>
        <taxon>Bacillati</taxon>
        <taxon>Bacillota</taxon>
        <taxon>Clostridia</taxon>
        <taxon>Peptostreptococcales</taxon>
        <taxon>Anaerovoracaceae</taxon>
        <taxon>Anaerovorax</taxon>
    </lineage>
</organism>
<feature type="transmembrane region" description="Helical" evidence="1">
    <location>
        <begin position="369"/>
        <end position="390"/>
    </location>
</feature>
<keyword evidence="4" id="KW-1185">Reference proteome</keyword>
<accession>A0ABT1RPL7</accession>
<evidence type="ECO:0000313" key="4">
    <source>
        <dbReference type="Proteomes" id="UP001524502"/>
    </source>
</evidence>
<feature type="transmembrane region" description="Helical" evidence="1">
    <location>
        <begin position="310"/>
        <end position="333"/>
    </location>
</feature>
<dbReference type="InterPro" id="IPR013491">
    <property type="entry name" value="Tape_meas_N"/>
</dbReference>
<proteinExistence type="predicted"/>
<feature type="transmembrane region" description="Helical" evidence="1">
    <location>
        <begin position="405"/>
        <end position="429"/>
    </location>
</feature>
<evidence type="ECO:0000256" key="1">
    <source>
        <dbReference type="SAM" id="Phobius"/>
    </source>
</evidence>
<reference evidence="3 4" key="1">
    <citation type="submission" date="2022-06" db="EMBL/GenBank/DDBJ databases">
        <title>Isolation of gut microbiota from human fecal samples.</title>
        <authorList>
            <person name="Pamer E.G."/>
            <person name="Barat B."/>
            <person name="Waligurski E."/>
            <person name="Medina S."/>
            <person name="Paddock L."/>
            <person name="Mostad J."/>
        </authorList>
    </citation>
    <scope>NUCLEOTIDE SEQUENCE [LARGE SCALE GENOMIC DNA]</scope>
    <source>
        <strain evidence="3 4">SL.3.17</strain>
    </source>
</reference>
<dbReference type="RefSeq" id="WP_256132336.1">
    <property type="nucleotide sequence ID" value="NZ_JANFXK010000010.1"/>
</dbReference>
<protein>
    <submittedName>
        <fullName evidence="3">Tape measure protein</fullName>
    </submittedName>
</protein>
<dbReference type="EMBL" id="JANFXK010000010">
    <property type="protein sequence ID" value="MCQ4637145.1"/>
    <property type="molecule type" value="Genomic_DNA"/>
</dbReference>
<dbReference type="Proteomes" id="UP001524502">
    <property type="component" value="Unassembled WGS sequence"/>
</dbReference>
<comment type="caution">
    <text evidence="3">The sequence shown here is derived from an EMBL/GenBank/DDBJ whole genome shotgun (WGS) entry which is preliminary data.</text>
</comment>
<keyword evidence="1" id="KW-0812">Transmembrane</keyword>
<feature type="domain" description="Tape measure protein N-terminal" evidence="2">
    <location>
        <begin position="104"/>
        <end position="286"/>
    </location>
</feature>
<name>A0ABT1RPL7_9FIRM</name>
<sequence>MATINTAIKFNDLASGPMRNLSNTIGTTLNAFQTLHSGANMNFNTIRNEVASTNAGLRQMAGQLDQNSQTAGRSTSIFSGLKNKLTELKNSYVSMEGLKMTLGLSDELARSTAGLQMMNDKTQTTAQLQEMVFQAAQNSRSAYLRTADAVAGFGASAGNVFNSSAETVKFAENLNKQFVIARASQEEMSEASSQLAQAMGSGVLRGEELNTIFGKAPNALQTIADYLGVDTTQIQSMAAQGQITADVVKNAMLGATDQINGKFNQMPMTWEQRMIQIQNIAIGAFGPVLEQIGSLASSGALDGFIQSASIALQIVGGVIGSIFQIIGAIGDLIGDNWSIIEPIVGAAAAALALYAIYANRVVIAETAHAIVSAISTAGKIAATAAAWLFTSATLAEAGAQQGLNAALYACPLVWIIGIIIAIIAIIYIVIAVINKVMGTSISATGVIAGCINWVIQLIKNIGLWVANVALGVWNAMGAVADNIKGAFGNAWINIQIGWLNFVNTVLSGVKQIIKWLNHIPGVDIKTDGLASSIQERADQVAKLEASKYEYKDVGAAFSKGYHHFNVFEDGWSSNAYKKGYGFGKKLGSKVKGLTDMTDNFGGKDLFGGGGAGGLTGSLPTNLENGVGNIDKNTGAIKDSVQSSSEDLKLLRELAERQAINKYTNAQISVDMKGMTNQIASDRDIDGVINVMTKKLENALVVSAEGVHT</sequence>
<dbReference type="Pfam" id="PF20155">
    <property type="entry name" value="TMP_3"/>
    <property type="match status" value="1"/>
</dbReference>
<feature type="transmembrane region" description="Helical" evidence="1">
    <location>
        <begin position="339"/>
        <end position="357"/>
    </location>
</feature>
<dbReference type="NCBIfam" id="TIGR02675">
    <property type="entry name" value="tape_meas_nterm"/>
    <property type="match status" value="1"/>
</dbReference>
<gene>
    <name evidence="3" type="ORF">NE619_10445</name>
</gene>
<keyword evidence="1" id="KW-1133">Transmembrane helix</keyword>